<evidence type="ECO:0000313" key="1">
    <source>
        <dbReference type="EMBL" id="SEM67384.1"/>
    </source>
</evidence>
<evidence type="ECO:0000313" key="2">
    <source>
        <dbReference type="Proteomes" id="UP000199664"/>
    </source>
</evidence>
<dbReference type="OrthoDB" id="8163564at2"/>
<dbReference type="RefSeq" id="WP_091843359.1">
    <property type="nucleotide sequence ID" value="NZ_FOAN01000018.1"/>
</dbReference>
<dbReference type="AlphaFoldDB" id="A0A1H8ABT4"/>
<name>A0A1H8ABT4_9HYPH</name>
<protein>
    <submittedName>
        <fullName evidence="1">Uncharacterized protein</fullName>
    </submittedName>
</protein>
<reference evidence="2" key="1">
    <citation type="submission" date="2016-10" db="EMBL/GenBank/DDBJ databases">
        <authorList>
            <person name="Varghese N."/>
            <person name="Submissions S."/>
        </authorList>
    </citation>
    <scope>NUCLEOTIDE SEQUENCE [LARGE SCALE GENOMIC DNA]</scope>
    <source>
        <strain evidence="2">LMG 26383,CCUG 61248,R- 45681</strain>
    </source>
</reference>
<dbReference type="EMBL" id="FOAN01000018">
    <property type="protein sequence ID" value="SEM67384.1"/>
    <property type="molecule type" value="Genomic_DNA"/>
</dbReference>
<dbReference type="STRING" id="1036779.SAMN04515666_11843"/>
<gene>
    <name evidence="1" type="ORF">SAMN04515666_11843</name>
</gene>
<sequence>MFRILLVIAVIAIGYDAIVHQGAYTRDLWYKAVGATERVVDEAKRVGERAPDEPPRSQMN</sequence>
<organism evidence="1 2">
    <name type="scientific">Bosea lupini</name>
    <dbReference type="NCBI Taxonomy" id="1036779"/>
    <lineage>
        <taxon>Bacteria</taxon>
        <taxon>Pseudomonadati</taxon>
        <taxon>Pseudomonadota</taxon>
        <taxon>Alphaproteobacteria</taxon>
        <taxon>Hyphomicrobiales</taxon>
        <taxon>Boseaceae</taxon>
        <taxon>Bosea</taxon>
    </lineage>
</organism>
<dbReference type="Proteomes" id="UP000199664">
    <property type="component" value="Unassembled WGS sequence"/>
</dbReference>
<accession>A0A1H8ABT4</accession>
<keyword evidence="2" id="KW-1185">Reference proteome</keyword>
<proteinExistence type="predicted"/>